<name>A0A843WXI4_COLES</name>
<protein>
    <submittedName>
        <fullName evidence="1">Uncharacterized protein</fullName>
    </submittedName>
</protein>
<evidence type="ECO:0000313" key="1">
    <source>
        <dbReference type="EMBL" id="MQM15129.1"/>
    </source>
</evidence>
<dbReference type="EMBL" id="NMUH01006377">
    <property type="protein sequence ID" value="MQM15129.1"/>
    <property type="molecule type" value="Genomic_DNA"/>
</dbReference>
<proteinExistence type="predicted"/>
<keyword evidence="2" id="KW-1185">Reference proteome</keyword>
<dbReference type="Proteomes" id="UP000652761">
    <property type="component" value="Unassembled WGS sequence"/>
</dbReference>
<accession>A0A843WXI4</accession>
<sequence length="77" mass="8659">MGLQLCDLQLAHVYFTTSVLVDGLLELGEFPTEPVTSEAHPYSPQAKAKRRFRYRLPVQGRVAAVLGQHLQQCSFFP</sequence>
<gene>
    <name evidence="1" type="ORF">Taro_048064</name>
</gene>
<evidence type="ECO:0000313" key="2">
    <source>
        <dbReference type="Proteomes" id="UP000652761"/>
    </source>
</evidence>
<comment type="caution">
    <text evidence="1">The sequence shown here is derived from an EMBL/GenBank/DDBJ whole genome shotgun (WGS) entry which is preliminary data.</text>
</comment>
<reference evidence="1" key="1">
    <citation type="submission" date="2017-07" db="EMBL/GenBank/DDBJ databases">
        <title>Taro Niue Genome Assembly and Annotation.</title>
        <authorList>
            <person name="Atibalentja N."/>
            <person name="Keating K."/>
            <person name="Fields C.J."/>
        </authorList>
    </citation>
    <scope>NUCLEOTIDE SEQUENCE</scope>
    <source>
        <strain evidence="1">Niue_2</strain>
        <tissue evidence="1">Leaf</tissue>
    </source>
</reference>
<organism evidence="1 2">
    <name type="scientific">Colocasia esculenta</name>
    <name type="common">Wild taro</name>
    <name type="synonym">Arum esculentum</name>
    <dbReference type="NCBI Taxonomy" id="4460"/>
    <lineage>
        <taxon>Eukaryota</taxon>
        <taxon>Viridiplantae</taxon>
        <taxon>Streptophyta</taxon>
        <taxon>Embryophyta</taxon>
        <taxon>Tracheophyta</taxon>
        <taxon>Spermatophyta</taxon>
        <taxon>Magnoliopsida</taxon>
        <taxon>Liliopsida</taxon>
        <taxon>Araceae</taxon>
        <taxon>Aroideae</taxon>
        <taxon>Colocasieae</taxon>
        <taxon>Colocasia</taxon>
    </lineage>
</organism>
<dbReference type="AlphaFoldDB" id="A0A843WXI4"/>